<evidence type="ECO:0000256" key="1">
    <source>
        <dbReference type="SAM" id="Phobius"/>
    </source>
</evidence>
<proteinExistence type="predicted"/>
<comment type="caution">
    <text evidence="2">The sequence shown here is derived from an EMBL/GenBank/DDBJ whole genome shotgun (WGS) entry which is preliminary data.</text>
</comment>
<protein>
    <submittedName>
        <fullName evidence="2">Uncharacterized protein</fullName>
    </submittedName>
</protein>
<dbReference type="EMBL" id="CAJPWZ010003335">
    <property type="protein sequence ID" value="CAG2258047.1"/>
    <property type="molecule type" value="Genomic_DNA"/>
</dbReference>
<feature type="transmembrane region" description="Helical" evidence="1">
    <location>
        <begin position="67"/>
        <end position="85"/>
    </location>
</feature>
<keyword evidence="1" id="KW-0812">Transmembrane</keyword>
<feature type="transmembrane region" description="Helical" evidence="1">
    <location>
        <begin position="138"/>
        <end position="158"/>
    </location>
</feature>
<keyword evidence="1" id="KW-1133">Transmembrane helix</keyword>
<gene>
    <name evidence="2" type="ORF">MEDL_69306</name>
</gene>
<reference evidence="2" key="1">
    <citation type="submission" date="2021-03" db="EMBL/GenBank/DDBJ databases">
        <authorList>
            <person name="Bekaert M."/>
        </authorList>
    </citation>
    <scope>NUCLEOTIDE SEQUENCE</scope>
</reference>
<dbReference type="AlphaFoldDB" id="A0A8S3VJW7"/>
<accession>A0A8S3VJW7</accession>
<dbReference type="Proteomes" id="UP000683360">
    <property type="component" value="Unassembled WGS sequence"/>
</dbReference>
<organism evidence="2 3">
    <name type="scientific">Mytilus edulis</name>
    <name type="common">Blue mussel</name>
    <dbReference type="NCBI Taxonomy" id="6550"/>
    <lineage>
        <taxon>Eukaryota</taxon>
        <taxon>Metazoa</taxon>
        <taxon>Spiralia</taxon>
        <taxon>Lophotrochozoa</taxon>
        <taxon>Mollusca</taxon>
        <taxon>Bivalvia</taxon>
        <taxon>Autobranchia</taxon>
        <taxon>Pteriomorphia</taxon>
        <taxon>Mytilida</taxon>
        <taxon>Mytiloidea</taxon>
        <taxon>Mytilidae</taxon>
        <taxon>Mytilinae</taxon>
        <taxon>Mytilus</taxon>
    </lineage>
</organism>
<keyword evidence="1" id="KW-0472">Membrane</keyword>
<keyword evidence="3" id="KW-1185">Reference proteome</keyword>
<sequence>MYVNQNPDYYTTFTKGVKYHVYLRLRTVTLVTHRLTQNYINLNFHRELQNPLIASTDTKSRMTMLKALIILLCVAVAFGLQYGYYGDNDRFDVDDDSYRLRIRLGGSGYSGARYIRPNVYPKYVRRVIFVVFRSRMTMIKALVLLLCVAVVFGFNNGYYGDDDRFDLLDDDYRGLRLRLGGRGYSGARYIRPNVYPKYVHRAVRRPSIRIHGDYRSQRKFMDEGFEYLRESPSFQYNSFSRYLYPRSRQTRRPSIYESYRPQRQSNSYGSGITQSRGFLDEGLEHVRERGTVGDMRSLMSNPSLLMGQGTNSKPTVFPPPVLTYLLFHDYTYEDDENGFNNIYGQLFYNIWLQSLFDNYY</sequence>
<name>A0A8S3VJW7_MYTED</name>
<evidence type="ECO:0000313" key="2">
    <source>
        <dbReference type="EMBL" id="CAG2258047.1"/>
    </source>
</evidence>
<evidence type="ECO:0000313" key="3">
    <source>
        <dbReference type="Proteomes" id="UP000683360"/>
    </source>
</evidence>